<dbReference type="PANTHER" id="PTHR35811">
    <property type="entry name" value="SLR1870 PROTEIN"/>
    <property type="match status" value="1"/>
</dbReference>
<dbReference type="Proteomes" id="UP000236497">
    <property type="component" value="Unassembled WGS sequence"/>
</dbReference>
<dbReference type="OrthoDB" id="9783963at2"/>
<dbReference type="GO" id="GO:0004540">
    <property type="term" value="F:RNA nuclease activity"/>
    <property type="evidence" value="ECO:0007669"/>
    <property type="project" value="InterPro"/>
</dbReference>
<keyword evidence="3" id="KW-1185">Reference proteome</keyword>
<accession>A0A0H5SFL0</accession>
<dbReference type="Pfam" id="PF01936">
    <property type="entry name" value="NYN"/>
    <property type="match status" value="1"/>
</dbReference>
<dbReference type="InterPro" id="IPR021139">
    <property type="entry name" value="NYN"/>
</dbReference>
<feature type="domain" description="NYN" evidence="1">
    <location>
        <begin position="7"/>
        <end position="156"/>
    </location>
</feature>
<dbReference type="PANTHER" id="PTHR35811:SF1">
    <property type="entry name" value="HTH OST-TYPE DOMAIN-CONTAINING PROTEIN"/>
    <property type="match status" value="1"/>
</dbReference>
<evidence type="ECO:0000313" key="3">
    <source>
        <dbReference type="Proteomes" id="UP000236497"/>
    </source>
</evidence>
<dbReference type="RefSeq" id="WP_103201775.1">
    <property type="nucleotide sequence ID" value="NZ_CVTD020000008.1"/>
</dbReference>
<dbReference type="AlphaFoldDB" id="A0A0H5SFL0"/>
<proteinExistence type="predicted"/>
<sequence>MDNKLYNVAIYIDYENVYKTLLYQYKNLLRLGFFEKLSKWCKSKNLRIVKITAYCNFDNKDLMESRHQTKLQEYGVSTIHTSNRGKNYADLQITIDALNDMYINNNIDEFIIMSNDKDMSPLLNTIKLNKRKVTLLTVGDNFDFALCNVPDEHITLNDILSIEMDENDLYIKRAEEEIQENIESYARSNLDNTIHHGAQFKHIEIRYYVTNQDTFRSIMEYEIYNILKILYEKNIIFIYRYNYRDSEFYAMMPTIYKDEALMHNILTPDDIVEEYDFETLIKKSYEEFW</sequence>
<dbReference type="Gene3D" id="3.40.50.1010">
    <property type="entry name" value="5'-nuclease"/>
    <property type="match status" value="1"/>
</dbReference>
<protein>
    <recommendedName>
        <fullName evidence="1">NYN domain-containing protein</fullName>
    </recommendedName>
</protein>
<gene>
    <name evidence="2" type="ORF">HHT355_0399</name>
</gene>
<reference evidence="2 3" key="1">
    <citation type="submission" date="2015-06" db="EMBL/GenBank/DDBJ databases">
        <authorList>
            <person name="Wibberg Daniel"/>
        </authorList>
    </citation>
    <scope>NUCLEOTIDE SEQUENCE [LARGE SCALE GENOMIC DNA]</scope>
    <source>
        <strain evidence="2 3">T3/55T</strain>
    </source>
</reference>
<evidence type="ECO:0000313" key="2">
    <source>
        <dbReference type="EMBL" id="CRZ33606.1"/>
    </source>
</evidence>
<dbReference type="EMBL" id="CVTD020000008">
    <property type="protein sequence ID" value="CRZ33606.1"/>
    <property type="molecule type" value="Genomic_DNA"/>
</dbReference>
<organism evidence="2 3">
    <name type="scientific">Herbinix hemicellulosilytica</name>
    <dbReference type="NCBI Taxonomy" id="1564487"/>
    <lineage>
        <taxon>Bacteria</taxon>
        <taxon>Bacillati</taxon>
        <taxon>Bacillota</taxon>
        <taxon>Clostridia</taxon>
        <taxon>Lachnospirales</taxon>
        <taxon>Lachnospiraceae</taxon>
        <taxon>Herbinix</taxon>
    </lineage>
</organism>
<name>A0A0H5SFL0_HERHM</name>
<evidence type="ECO:0000259" key="1">
    <source>
        <dbReference type="Pfam" id="PF01936"/>
    </source>
</evidence>